<dbReference type="PANTHER" id="PTHR36307:SF1">
    <property type="entry name" value="FLAGELLA BASAL BODY P-RING FORMATION PROTEIN FLGA"/>
    <property type="match status" value="1"/>
</dbReference>
<dbReference type="EMBL" id="CP008941">
    <property type="protein sequence ID" value="AIK95509.1"/>
    <property type="molecule type" value="Genomic_DNA"/>
</dbReference>
<gene>
    <name evidence="6" type="ORF">ID47_00155</name>
</gene>
<evidence type="ECO:0000256" key="2">
    <source>
        <dbReference type="ARBA" id="ARBA00022729"/>
    </source>
</evidence>
<dbReference type="KEGG" id="paca:ID47_00155"/>
<dbReference type="InterPro" id="IPR013974">
    <property type="entry name" value="SAF"/>
</dbReference>
<name>A0A077AU34_9PROT</name>
<dbReference type="AlphaFoldDB" id="A0A077AU34"/>
<dbReference type="GO" id="GO:0042597">
    <property type="term" value="C:periplasmic space"/>
    <property type="evidence" value="ECO:0007669"/>
    <property type="project" value="UniProtKB-SubCell"/>
</dbReference>
<feature type="domain" description="SAF" evidence="5">
    <location>
        <begin position="104"/>
        <end position="167"/>
    </location>
</feature>
<dbReference type="Gene3D" id="2.30.30.760">
    <property type="match status" value="1"/>
</dbReference>
<dbReference type="STRING" id="91604.ID47_00155"/>
<dbReference type="InterPro" id="IPR017585">
    <property type="entry name" value="SAF_FlgA"/>
</dbReference>
<dbReference type="RefSeq" id="WP_038462635.1">
    <property type="nucleotide sequence ID" value="NZ_CP008941.1"/>
</dbReference>
<reference evidence="6 7" key="1">
    <citation type="submission" date="2014-07" db="EMBL/GenBank/DDBJ databases">
        <title>Comparative genomic insights into amoeba endosymbionts belonging to the families of Holosporaceae and Candidatus Midichloriaceae within Rickettsiales.</title>
        <authorList>
            <person name="Wang Z."/>
            <person name="Wu M."/>
        </authorList>
    </citation>
    <scope>NUCLEOTIDE SEQUENCE [LARGE SCALE GENOMIC DNA]</scope>
    <source>
        <strain evidence="6">PRA3</strain>
    </source>
</reference>
<keyword evidence="7" id="KW-1185">Reference proteome</keyword>
<dbReference type="SMART" id="SM00858">
    <property type="entry name" value="SAF"/>
    <property type="match status" value="1"/>
</dbReference>
<feature type="chain" id="PRO_5005104784" description="Flagella basal body P-ring formation protein FlgA" evidence="4">
    <location>
        <begin position="17"/>
        <end position="233"/>
    </location>
</feature>
<keyword evidence="4" id="KW-1005">Bacterial flagellum biogenesis</keyword>
<evidence type="ECO:0000313" key="7">
    <source>
        <dbReference type="Proteomes" id="UP000028926"/>
    </source>
</evidence>
<dbReference type="PANTHER" id="PTHR36307">
    <property type="entry name" value="FLAGELLA BASAL BODY P-RING FORMATION PROTEIN FLGA"/>
    <property type="match status" value="1"/>
</dbReference>
<comment type="similarity">
    <text evidence="4">Belongs to the FlgA family.</text>
</comment>
<comment type="function">
    <text evidence="4">Involved in the assembly process of the P-ring formation. It may associate with FlgF on the rod constituting a structure essential for the P-ring assembly or may act as a modulator protein for the P-ring assembly.</text>
</comment>
<evidence type="ECO:0000256" key="3">
    <source>
        <dbReference type="ARBA" id="ARBA00022764"/>
    </source>
</evidence>
<evidence type="ECO:0000313" key="6">
    <source>
        <dbReference type="EMBL" id="AIK95509.1"/>
    </source>
</evidence>
<feature type="signal peptide" evidence="4">
    <location>
        <begin position="1"/>
        <end position="16"/>
    </location>
</feature>
<keyword evidence="3 4" id="KW-0574">Periplasm</keyword>
<proteinExistence type="inferred from homology"/>
<dbReference type="Gene3D" id="3.90.1210.10">
    <property type="entry name" value="Antifreeze-like/N-acetylneuraminic acid synthase C-terminal domain"/>
    <property type="match status" value="1"/>
</dbReference>
<dbReference type="OrthoDB" id="7727421at2"/>
<dbReference type="HOGENOM" id="CLU_1188211_0_0_5"/>
<dbReference type="Proteomes" id="UP000028926">
    <property type="component" value="Chromosome"/>
</dbReference>
<evidence type="ECO:0000256" key="1">
    <source>
        <dbReference type="ARBA" id="ARBA00004418"/>
    </source>
</evidence>
<evidence type="ECO:0000256" key="4">
    <source>
        <dbReference type="RuleBase" id="RU362063"/>
    </source>
</evidence>
<keyword evidence="2 4" id="KW-0732">Signal</keyword>
<dbReference type="Pfam" id="PF13144">
    <property type="entry name" value="ChapFlgA"/>
    <property type="match status" value="1"/>
</dbReference>
<sequence>MKTLIISTFLIAQVWAAPTPFSTLDVTNALKTHLQDKVNFSGDFNVNLIPNKISIPHEADEDTLTLEEVHFAADQKNFQAILTIANGDKRTPLKMIAGKIEPLSKVPTLARVITPGDIIEASDITWNKLPSSRLSQNFILKAEDLIGQTAKNRVLQPGQPLNRQDVRAPIVVKRGDAVTIAYRSDSMILKTTAIAEKDAAIGEMTRFKTMNGNKTIQARVVGFQKAEIKPVEF</sequence>
<dbReference type="eggNOG" id="COG1261">
    <property type="taxonomic scope" value="Bacteria"/>
</dbReference>
<dbReference type="CDD" id="cd11614">
    <property type="entry name" value="SAF_CpaB_FlgA_like"/>
    <property type="match status" value="1"/>
</dbReference>
<dbReference type="NCBIfam" id="TIGR03170">
    <property type="entry name" value="flgA_cterm"/>
    <property type="match status" value="1"/>
</dbReference>
<accession>A0A077AU34</accession>
<dbReference type="InterPro" id="IPR039246">
    <property type="entry name" value="Flagellar_FlgA"/>
</dbReference>
<organism evidence="6 7">
    <name type="scientific">Candidatus Odyssella acanthamoebae</name>
    <dbReference type="NCBI Taxonomy" id="91604"/>
    <lineage>
        <taxon>Bacteria</taxon>
        <taxon>Pseudomonadati</taxon>
        <taxon>Pseudomonadota</taxon>
        <taxon>Alphaproteobacteria</taxon>
        <taxon>Holosporales</taxon>
        <taxon>Candidatus Paracaedibacteraceae</taxon>
        <taxon>Candidatus Odyssella</taxon>
    </lineage>
</organism>
<evidence type="ECO:0000259" key="5">
    <source>
        <dbReference type="SMART" id="SM00858"/>
    </source>
</evidence>
<dbReference type="GO" id="GO:0044780">
    <property type="term" value="P:bacterial-type flagellum assembly"/>
    <property type="evidence" value="ECO:0007669"/>
    <property type="project" value="InterPro"/>
</dbReference>
<protein>
    <recommendedName>
        <fullName evidence="4">Flagella basal body P-ring formation protein FlgA</fullName>
    </recommendedName>
</protein>
<comment type="subcellular location">
    <subcellularLocation>
        <location evidence="1 4">Periplasm</location>
    </subcellularLocation>
</comment>